<accession>A0A518RGC6</accession>
<name>A0A518RGC6_9SPHN</name>
<evidence type="ECO:0000313" key="2">
    <source>
        <dbReference type="Proteomes" id="UP000318055"/>
    </source>
</evidence>
<dbReference type="EMBL" id="CP042239">
    <property type="protein sequence ID" value="QDX26454.1"/>
    <property type="molecule type" value="Genomic_DNA"/>
</dbReference>
<dbReference type="Proteomes" id="UP000318055">
    <property type="component" value="Chromosome"/>
</dbReference>
<gene>
    <name evidence="1" type="ORF">FPZ54_10750</name>
</gene>
<reference evidence="1 2" key="1">
    <citation type="submission" date="2019-07" db="EMBL/GenBank/DDBJ databases">
        <title>Sphingomonas alkalisoli sp. nov., isolated from rhizosphere soil of Suaedae salsa.</title>
        <authorList>
            <person name="Zhang H."/>
            <person name="Xu L."/>
            <person name="Zhang J.-X."/>
            <person name="Sun J.-Q."/>
        </authorList>
    </citation>
    <scope>NUCLEOTIDE SEQUENCE [LARGE SCALE GENOMIC DNA]</scope>
    <source>
        <strain evidence="1 2">XS-10</strain>
    </source>
</reference>
<sequence>MRAYALTGIGIANLFEGDNDAAFAMLSEAAIHIAHYPVTIAALAVAAARRGDWGTARDALARLEEAGGTAADTLAIFQDPGLRAMILAELNGVQQRAAASAERR</sequence>
<keyword evidence="2" id="KW-1185">Reference proteome</keyword>
<dbReference type="KEGG" id="ssua:FPZ54_10750"/>
<organism evidence="1 2">
    <name type="scientific">Sphingomonas suaedae</name>
    <dbReference type="NCBI Taxonomy" id="2599297"/>
    <lineage>
        <taxon>Bacteria</taxon>
        <taxon>Pseudomonadati</taxon>
        <taxon>Pseudomonadota</taxon>
        <taxon>Alphaproteobacteria</taxon>
        <taxon>Sphingomonadales</taxon>
        <taxon>Sphingomonadaceae</taxon>
        <taxon>Sphingomonas</taxon>
    </lineage>
</organism>
<dbReference type="AlphaFoldDB" id="A0A518RGC6"/>
<evidence type="ECO:0000313" key="1">
    <source>
        <dbReference type="EMBL" id="QDX26454.1"/>
    </source>
</evidence>
<evidence type="ECO:0008006" key="3">
    <source>
        <dbReference type="Google" id="ProtNLM"/>
    </source>
</evidence>
<proteinExistence type="predicted"/>
<protein>
    <recommendedName>
        <fullName evidence="3">Tetratricopeptide repeat protein</fullName>
    </recommendedName>
</protein>